<organism evidence="1 2">
    <name type="scientific">Lyngbya aestuarii BL J</name>
    <dbReference type="NCBI Taxonomy" id="1348334"/>
    <lineage>
        <taxon>Bacteria</taxon>
        <taxon>Bacillati</taxon>
        <taxon>Cyanobacteriota</taxon>
        <taxon>Cyanophyceae</taxon>
        <taxon>Oscillatoriophycideae</taxon>
        <taxon>Oscillatoriales</taxon>
        <taxon>Microcoleaceae</taxon>
        <taxon>Lyngbya</taxon>
    </lineage>
</organism>
<accession>U7QJJ7</accession>
<dbReference type="AlphaFoldDB" id="U7QJJ7"/>
<dbReference type="RefSeq" id="WP_023065826.1">
    <property type="nucleotide sequence ID" value="NZ_AUZM01000015.1"/>
</dbReference>
<keyword evidence="2" id="KW-1185">Reference proteome</keyword>
<dbReference type="Proteomes" id="UP000017127">
    <property type="component" value="Unassembled WGS sequence"/>
</dbReference>
<dbReference type="EMBL" id="AUZM01000015">
    <property type="protein sequence ID" value="ERT08063.1"/>
    <property type="molecule type" value="Genomic_DNA"/>
</dbReference>
<evidence type="ECO:0000313" key="2">
    <source>
        <dbReference type="Proteomes" id="UP000017127"/>
    </source>
</evidence>
<evidence type="ECO:0000313" key="1">
    <source>
        <dbReference type="EMBL" id="ERT08063.1"/>
    </source>
</evidence>
<name>U7QJJ7_9CYAN</name>
<sequence>MPNYQSYFLRKRSQIRLWLGRYFYIFRRYFEWYFLNIQFATHRSHKTLPLSLPEILRDPQR</sequence>
<proteinExistence type="predicted"/>
<protein>
    <submittedName>
        <fullName evidence="1">Uncharacterized protein</fullName>
    </submittedName>
</protein>
<comment type="caution">
    <text evidence="1">The sequence shown here is derived from an EMBL/GenBank/DDBJ whole genome shotgun (WGS) entry which is preliminary data.</text>
</comment>
<reference evidence="1 2" key="1">
    <citation type="journal article" date="2013" name="Front. Microbiol.">
        <title>Comparative genomic analyses of the cyanobacterium, Lyngbya aestuarii BL J, a powerful hydrogen producer.</title>
        <authorList>
            <person name="Kothari A."/>
            <person name="Vaughn M."/>
            <person name="Garcia-Pichel F."/>
        </authorList>
    </citation>
    <scope>NUCLEOTIDE SEQUENCE [LARGE SCALE GENOMIC DNA]</scope>
    <source>
        <strain evidence="1 2">BL J</strain>
    </source>
</reference>
<gene>
    <name evidence="1" type="ORF">M595_1948</name>
</gene>